<dbReference type="EC" id="3.4.21.61" evidence="1"/>
<name>A0ACC2S8T9_9FUNG</name>
<organism evidence="1 2">
    <name type="scientific">Entomophthora muscae</name>
    <dbReference type="NCBI Taxonomy" id="34485"/>
    <lineage>
        <taxon>Eukaryota</taxon>
        <taxon>Fungi</taxon>
        <taxon>Fungi incertae sedis</taxon>
        <taxon>Zoopagomycota</taxon>
        <taxon>Entomophthoromycotina</taxon>
        <taxon>Entomophthoromycetes</taxon>
        <taxon>Entomophthorales</taxon>
        <taxon>Entomophthoraceae</taxon>
        <taxon>Entomophthora</taxon>
    </lineage>
</organism>
<sequence>MMVAFFLFAVVVGLASCSSMVARRTDDILDPGFMLQWHLKNWETPGNDLNVTGVWSRGINGTGVQVAIVDAGIDYRHPDLQKSYSKLGSKNFIKPRRGGFPMSSKDEHGTQCAGLVAASRNGRCGVGVAYGAKVSSLLVVGKGYSEELEAVALNYMYDTNHIYSMSYGVEDHPTVMGWLDESLILAFKNGARNGRSGRGSIFVVAAGNGRAENDNCAFDESCNSIYTIAVGAIDRHDTAAEYSEACTSVLVSAYSGSTAFDGLSTVSRFGSLCDGNLSGTSASTPLVAGVIALVLQVRPDLTWRDIQHLIVKSAVPISLDDESWQMTYSGRMYSPQFGYGKINAGIIVENAERHIKVGDHTILESPYMHVNMLIPEDEEGLLIAYKVSDEHVNQLGLFKIEHVQVIVSIKHMLRGDIEIEMISPNNITSKLVTPREDDNSVDGFLETPLMSVAHWGEPPVGRWTLRIRDIQERDIGKFLYWKLILYGTN</sequence>
<gene>
    <name evidence="1" type="primary">KEX2_10</name>
    <name evidence="1" type="ORF">DSO57_1009768</name>
</gene>
<accession>A0ACC2S8T9</accession>
<keyword evidence="1" id="KW-0378">Hydrolase</keyword>
<proteinExistence type="predicted"/>
<dbReference type="EMBL" id="QTSX02005711">
    <property type="protein sequence ID" value="KAJ9058688.1"/>
    <property type="molecule type" value="Genomic_DNA"/>
</dbReference>
<keyword evidence="2" id="KW-1185">Reference proteome</keyword>
<reference evidence="1" key="1">
    <citation type="submission" date="2022-04" db="EMBL/GenBank/DDBJ databases">
        <title>Genome of the entomopathogenic fungus Entomophthora muscae.</title>
        <authorList>
            <person name="Elya C."/>
            <person name="Lovett B.R."/>
            <person name="Lee E."/>
            <person name="Macias A.M."/>
            <person name="Hajek A.E."/>
            <person name="De Bivort B.L."/>
            <person name="Kasson M.T."/>
            <person name="De Fine Licht H.H."/>
            <person name="Stajich J.E."/>
        </authorList>
    </citation>
    <scope>NUCLEOTIDE SEQUENCE</scope>
    <source>
        <strain evidence="1">Berkeley</strain>
    </source>
</reference>
<evidence type="ECO:0000313" key="2">
    <source>
        <dbReference type="Proteomes" id="UP001165960"/>
    </source>
</evidence>
<protein>
    <submittedName>
        <fullName evidence="1">Pheromone processing endoprotease</fullName>
        <ecNumber evidence="1">3.4.21.61</ecNumber>
    </submittedName>
</protein>
<dbReference type="Proteomes" id="UP001165960">
    <property type="component" value="Unassembled WGS sequence"/>
</dbReference>
<evidence type="ECO:0000313" key="1">
    <source>
        <dbReference type="EMBL" id="KAJ9058688.1"/>
    </source>
</evidence>
<comment type="caution">
    <text evidence="1">The sequence shown here is derived from an EMBL/GenBank/DDBJ whole genome shotgun (WGS) entry which is preliminary data.</text>
</comment>